<dbReference type="Pfam" id="PF00582">
    <property type="entry name" value="Usp"/>
    <property type="match status" value="2"/>
</dbReference>
<feature type="domain" description="UspA" evidence="2">
    <location>
        <begin position="2"/>
        <end position="146"/>
    </location>
</feature>
<proteinExistence type="inferred from homology"/>
<gene>
    <name evidence="3" type="ORF">SAMN04488029_0297</name>
</gene>
<dbReference type="SUPFAM" id="SSF52402">
    <property type="entry name" value="Adenine nucleotide alpha hydrolases-like"/>
    <property type="match status" value="2"/>
</dbReference>
<sequence length="280" mass="31406">MQTIAVPYDFSEYAEAALDFAIQIGEKTNATIRLIHVIEYPLATTFNVTGEVEEYEPMDKIYALELIKKTNERMAKVISDHNQNVTIQRTILMGKAYDGITDQIEETEADLIVMGTKGATGLKELFVGSNTEKIVRNAHCPVLAIHKKCDINAIKNVVFASDLDGTHSKVLQTFKYYQELFDAKLHLVWVDTPHNSVNGDLAKERLKALAIDNHLKNYEVHVTKAFQPEEGILTFGWQIKADLIAMSTHSHKGLIHLFVGSVAEDVVNHSNLPVWTCTIK</sequence>
<dbReference type="Proteomes" id="UP000192472">
    <property type="component" value="Unassembled WGS sequence"/>
</dbReference>
<evidence type="ECO:0000313" key="3">
    <source>
        <dbReference type="EMBL" id="SMD31959.1"/>
    </source>
</evidence>
<dbReference type="OrthoDB" id="1522603at2"/>
<protein>
    <submittedName>
        <fullName evidence="3">Nucleotide-binding universal stress protein, UspA family</fullName>
    </submittedName>
</protein>
<dbReference type="RefSeq" id="WP_084370646.1">
    <property type="nucleotide sequence ID" value="NZ_FWYF01000001.1"/>
</dbReference>
<evidence type="ECO:0000259" key="2">
    <source>
        <dbReference type="Pfam" id="PF00582"/>
    </source>
</evidence>
<organism evidence="3 4">
    <name type="scientific">Reichenbachiella faecimaris</name>
    <dbReference type="NCBI Taxonomy" id="692418"/>
    <lineage>
        <taxon>Bacteria</taxon>
        <taxon>Pseudomonadati</taxon>
        <taxon>Bacteroidota</taxon>
        <taxon>Cytophagia</taxon>
        <taxon>Cytophagales</taxon>
        <taxon>Reichenbachiellaceae</taxon>
        <taxon>Reichenbachiella</taxon>
    </lineage>
</organism>
<accession>A0A1W2G5K5</accession>
<name>A0A1W2G5K5_REIFA</name>
<keyword evidence="4" id="KW-1185">Reference proteome</keyword>
<dbReference type="InterPro" id="IPR006015">
    <property type="entry name" value="Universal_stress_UspA"/>
</dbReference>
<dbReference type="PRINTS" id="PR01438">
    <property type="entry name" value="UNVRSLSTRESS"/>
</dbReference>
<dbReference type="CDD" id="cd00293">
    <property type="entry name" value="USP-like"/>
    <property type="match status" value="2"/>
</dbReference>
<reference evidence="3 4" key="1">
    <citation type="submission" date="2017-04" db="EMBL/GenBank/DDBJ databases">
        <authorList>
            <person name="Afonso C.L."/>
            <person name="Miller P.J."/>
            <person name="Scott M.A."/>
            <person name="Spackman E."/>
            <person name="Goraichik I."/>
            <person name="Dimitrov K.M."/>
            <person name="Suarez D.L."/>
            <person name="Swayne D.E."/>
        </authorList>
    </citation>
    <scope>NUCLEOTIDE SEQUENCE [LARGE SCALE GENOMIC DNA]</scope>
    <source>
        <strain evidence="3 4">DSM 26133</strain>
    </source>
</reference>
<dbReference type="AlphaFoldDB" id="A0A1W2G5K5"/>
<dbReference type="EMBL" id="FWYF01000001">
    <property type="protein sequence ID" value="SMD31959.1"/>
    <property type="molecule type" value="Genomic_DNA"/>
</dbReference>
<dbReference type="PANTHER" id="PTHR46268">
    <property type="entry name" value="STRESS RESPONSE PROTEIN NHAX"/>
    <property type="match status" value="1"/>
</dbReference>
<dbReference type="Gene3D" id="3.40.50.620">
    <property type="entry name" value="HUPs"/>
    <property type="match status" value="2"/>
</dbReference>
<evidence type="ECO:0000313" key="4">
    <source>
        <dbReference type="Proteomes" id="UP000192472"/>
    </source>
</evidence>
<dbReference type="InterPro" id="IPR006016">
    <property type="entry name" value="UspA"/>
</dbReference>
<evidence type="ECO:0000256" key="1">
    <source>
        <dbReference type="ARBA" id="ARBA00008791"/>
    </source>
</evidence>
<dbReference type="PANTHER" id="PTHR46268:SF6">
    <property type="entry name" value="UNIVERSAL STRESS PROTEIN UP12"/>
    <property type="match status" value="1"/>
</dbReference>
<comment type="similarity">
    <text evidence="1">Belongs to the universal stress protein A family.</text>
</comment>
<feature type="domain" description="UspA" evidence="2">
    <location>
        <begin position="181"/>
        <end position="275"/>
    </location>
</feature>
<dbReference type="InterPro" id="IPR014729">
    <property type="entry name" value="Rossmann-like_a/b/a_fold"/>
</dbReference>
<dbReference type="STRING" id="692418.SAMN04488029_0297"/>